<protein>
    <submittedName>
        <fullName evidence="2">Uncharacterized protein</fullName>
    </submittedName>
</protein>
<evidence type="ECO:0000313" key="3">
    <source>
        <dbReference type="Proteomes" id="UP000643701"/>
    </source>
</evidence>
<comment type="caution">
    <text evidence="2">The sequence shown here is derived from an EMBL/GenBank/DDBJ whole genome shotgun (WGS) entry which is preliminary data.</text>
</comment>
<evidence type="ECO:0000256" key="1">
    <source>
        <dbReference type="SAM" id="SignalP"/>
    </source>
</evidence>
<organism evidence="2 3">
    <name type="scientific">Psychroflexus maritimus</name>
    <dbReference type="NCBI Taxonomy" id="2714865"/>
    <lineage>
        <taxon>Bacteria</taxon>
        <taxon>Pseudomonadati</taxon>
        <taxon>Bacteroidota</taxon>
        <taxon>Flavobacteriia</taxon>
        <taxon>Flavobacteriales</taxon>
        <taxon>Flavobacteriaceae</taxon>
        <taxon>Psychroflexus</taxon>
    </lineage>
</organism>
<feature type="signal peptide" evidence="1">
    <location>
        <begin position="1"/>
        <end position="20"/>
    </location>
</feature>
<keyword evidence="1" id="KW-0732">Signal</keyword>
<dbReference type="EMBL" id="JAANAS010000045">
    <property type="protein sequence ID" value="NGZ89864.1"/>
    <property type="molecule type" value="Genomic_DNA"/>
</dbReference>
<dbReference type="Proteomes" id="UP000643701">
    <property type="component" value="Unassembled WGS sequence"/>
</dbReference>
<proteinExistence type="predicted"/>
<dbReference type="RefSeq" id="WP_166400123.1">
    <property type="nucleotide sequence ID" value="NZ_JAANAS010000045.1"/>
</dbReference>
<feature type="chain" id="PRO_5038068862" evidence="1">
    <location>
        <begin position="21"/>
        <end position="269"/>
    </location>
</feature>
<keyword evidence="3" id="KW-1185">Reference proteome</keyword>
<reference evidence="2" key="1">
    <citation type="submission" date="2020-03" db="EMBL/GenBank/DDBJ databases">
        <title>Psychroflexus Maritimus sp. nov., isolate from marine sediment.</title>
        <authorList>
            <person name="Zhong Y.-L."/>
        </authorList>
    </citation>
    <scope>NUCLEOTIDE SEQUENCE</scope>
    <source>
        <strain evidence="2">C1</strain>
    </source>
</reference>
<dbReference type="AlphaFoldDB" id="A0A967AK76"/>
<name>A0A967AK76_9FLAO</name>
<sequence length="269" mass="31744">MIFKISVLSLLFCFTVSSTAQTFDLSNPRDAYKIDEMGLSSFELYYTNIFNMYGKTYRNPTVEEETNGVVNYSERLKNQGVLKEEWRNYPVYFHGIQFEEGIKNRNLLGTNPQLTKDILVIQQSYFSNELGFQQVQDYFSITELENNSIWDGFFRPEIFNEASKVFKKDTFDTIIKEHTQQSGINVISFLLKQEANASKSFQVSTYVYLNDVLLFATILNMNLCNYDYEFEYEFEFEYDCLESYDLADFSNQKKLKPMVHTLFENIQKY</sequence>
<evidence type="ECO:0000313" key="2">
    <source>
        <dbReference type="EMBL" id="NGZ89864.1"/>
    </source>
</evidence>
<accession>A0A967AK76</accession>
<gene>
    <name evidence="2" type="ORF">G7034_06315</name>
</gene>